<keyword evidence="1" id="KW-0812">Transmembrane</keyword>
<dbReference type="AlphaFoldDB" id="A0A345DQP4"/>
<accession>A0A345DQP4</accession>
<organism evidence="2 3">
    <name type="scientific">Spiroplasma phoeniceum P40</name>
    <dbReference type="NCBI Taxonomy" id="1276259"/>
    <lineage>
        <taxon>Bacteria</taxon>
        <taxon>Bacillati</taxon>
        <taxon>Mycoplasmatota</taxon>
        <taxon>Mollicutes</taxon>
        <taxon>Entomoplasmatales</taxon>
        <taxon>Spiroplasmataceae</taxon>
        <taxon>Spiroplasma</taxon>
    </lineage>
</organism>
<dbReference type="KEGG" id="sphh:SDAV_001570"/>
<evidence type="ECO:0000313" key="2">
    <source>
        <dbReference type="EMBL" id="AXF96535.1"/>
    </source>
</evidence>
<feature type="transmembrane region" description="Helical" evidence="1">
    <location>
        <begin position="35"/>
        <end position="53"/>
    </location>
</feature>
<proteinExistence type="predicted"/>
<evidence type="ECO:0000256" key="1">
    <source>
        <dbReference type="SAM" id="Phobius"/>
    </source>
</evidence>
<keyword evidence="3" id="KW-1185">Reference proteome</keyword>
<name>A0A345DQP4_9MOLU</name>
<dbReference type="Proteomes" id="UP000253689">
    <property type="component" value="Chromosome"/>
</dbReference>
<sequence length="56" mass="6454">MKLIKNLEIKALHVLIANLFIVLKMVIIPKENKNIYVKNAVLVLMLFVIILLIEVI</sequence>
<evidence type="ECO:0000313" key="3">
    <source>
        <dbReference type="Proteomes" id="UP000253689"/>
    </source>
</evidence>
<keyword evidence="1" id="KW-1133">Transmembrane helix</keyword>
<keyword evidence="1" id="KW-0472">Membrane</keyword>
<reference evidence="3" key="1">
    <citation type="submission" date="2018-07" db="EMBL/GenBank/DDBJ databases">
        <title>Complete Genome Sequence of Spiroplasma phoeniceum.</title>
        <authorList>
            <person name="Davis R.E."/>
            <person name="Shao J.Y."/>
            <person name="Zhao Y."/>
            <person name="Silver A."/>
            <person name="Stump z."/>
            <person name="Gasparich G."/>
        </authorList>
    </citation>
    <scope>NUCLEOTIDE SEQUENCE [LARGE SCALE GENOMIC DNA]</scope>
    <source>
        <strain evidence="3">P40</strain>
    </source>
</reference>
<protein>
    <submittedName>
        <fullName evidence="2">Uncharacterized protein</fullName>
    </submittedName>
</protein>
<dbReference type="EMBL" id="CP031088">
    <property type="protein sequence ID" value="AXF96535.1"/>
    <property type="molecule type" value="Genomic_DNA"/>
</dbReference>
<feature type="transmembrane region" description="Helical" evidence="1">
    <location>
        <begin position="12"/>
        <end position="29"/>
    </location>
</feature>
<gene>
    <name evidence="2" type="ORF">SDAV_001570</name>
</gene>